<keyword evidence="7 10" id="KW-0406">Ion transport</keyword>
<proteinExistence type="inferred from homology"/>
<dbReference type="NCBIfam" id="TIGR00831">
    <property type="entry name" value="a_cpa1"/>
    <property type="match status" value="1"/>
</dbReference>
<name>A0A6N9H508_9MICO</name>
<dbReference type="Proteomes" id="UP000469215">
    <property type="component" value="Unassembled WGS sequence"/>
</dbReference>
<feature type="transmembrane region" description="Helical" evidence="10">
    <location>
        <begin position="179"/>
        <end position="203"/>
    </location>
</feature>
<dbReference type="PANTHER" id="PTHR10110">
    <property type="entry name" value="SODIUM/HYDROGEN EXCHANGER"/>
    <property type="match status" value="1"/>
</dbReference>
<feature type="transmembrane region" description="Helical" evidence="10">
    <location>
        <begin position="223"/>
        <end position="245"/>
    </location>
</feature>
<feature type="transmembrane region" description="Helical" evidence="10">
    <location>
        <begin position="299"/>
        <end position="325"/>
    </location>
</feature>
<keyword evidence="3 10" id="KW-1003">Cell membrane</keyword>
<dbReference type="InterPro" id="IPR006153">
    <property type="entry name" value="Cation/H_exchanger_TM"/>
</dbReference>
<feature type="region of interest" description="Disordered" evidence="11">
    <location>
        <begin position="532"/>
        <end position="555"/>
    </location>
</feature>
<dbReference type="Gene3D" id="6.10.140.1330">
    <property type="match status" value="1"/>
</dbReference>
<dbReference type="GO" id="GO:0005886">
    <property type="term" value="C:plasma membrane"/>
    <property type="evidence" value="ECO:0007669"/>
    <property type="project" value="UniProtKB-SubCell"/>
</dbReference>
<evidence type="ECO:0000313" key="13">
    <source>
        <dbReference type="EMBL" id="MYM18762.1"/>
    </source>
</evidence>
<evidence type="ECO:0000256" key="6">
    <source>
        <dbReference type="ARBA" id="ARBA00023053"/>
    </source>
</evidence>
<feature type="transmembrane region" description="Helical" evidence="10">
    <location>
        <begin position="266"/>
        <end position="287"/>
    </location>
</feature>
<evidence type="ECO:0000256" key="5">
    <source>
        <dbReference type="ARBA" id="ARBA00022989"/>
    </source>
</evidence>
<dbReference type="EMBL" id="WWEQ01000005">
    <property type="protein sequence ID" value="MYM18762.1"/>
    <property type="molecule type" value="Genomic_DNA"/>
</dbReference>
<dbReference type="PANTHER" id="PTHR10110:SF86">
    <property type="entry name" value="SODIUM_HYDROGEN EXCHANGER 7"/>
    <property type="match status" value="1"/>
</dbReference>
<feature type="transmembrane region" description="Helical" evidence="10">
    <location>
        <begin position="83"/>
        <end position="106"/>
    </location>
</feature>
<comment type="similarity">
    <text evidence="10">Belongs to the monovalent cation:proton antiporter 1 (CPA1) transporter (TC 2.A.36) family.</text>
</comment>
<reference evidence="13 14" key="1">
    <citation type="submission" date="2020-01" db="EMBL/GenBank/DDBJ databases">
        <authorList>
            <person name="Deng T."/>
        </authorList>
    </citation>
    <scope>NUCLEOTIDE SEQUENCE [LARGE SCALE GENOMIC DNA]</scope>
    <source>
        <strain evidence="13 14">5221</strain>
    </source>
</reference>
<comment type="caution">
    <text evidence="13">The sequence shown here is derived from an EMBL/GenBank/DDBJ whole genome shotgun (WGS) entry which is preliminary data.</text>
</comment>
<evidence type="ECO:0000259" key="12">
    <source>
        <dbReference type="Pfam" id="PF00999"/>
    </source>
</evidence>
<keyword evidence="2 10" id="KW-0813">Transport</keyword>
<feature type="transmembrane region" description="Helical" evidence="10">
    <location>
        <begin position="337"/>
        <end position="358"/>
    </location>
</feature>
<gene>
    <name evidence="13" type="ORF">GSY69_01900</name>
</gene>
<evidence type="ECO:0000256" key="8">
    <source>
        <dbReference type="ARBA" id="ARBA00023136"/>
    </source>
</evidence>
<dbReference type="GO" id="GO:0098719">
    <property type="term" value="P:sodium ion import across plasma membrane"/>
    <property type="evidence" value="ECO:0007669"/>
    <property type="project" value="TreeGrafter"/>
</dbReference>
<keyword evidence="8 10" id="KW-0472">Membrane</keyword>
<dbReference type="InterPro" id="IPR018422">
    <property type="entry name" value="Cation/H_exchanger_CPA1"/>
</dbReference>
<feature type="domain" description="Cation/H+ exchanger transmembrane" evidence="12">
    <location>
        <begin position="15"/>
        <end position="401"/>
    </location>
</feature>
<evidence type="ECO:0000256" key="7">
    <source>
        <dbReference type="ARBA" id="ARBA00023065"/>
    </source>
</evidence>
<comment type="function">
    <text evidence="10">Na(+)/H(+) antiporter that extrudes sodium in exchange for external protons.</text>
</comment>
<evidence type="ECO:0000256" key="11">
    <source>
        <dbReference type="SAM" id="MobiDB-lite"/>
    </source>
</evidence>
<comment type="caution">
    <text evidence="10">Lacks conserved residue(s) required for the propagation of feature annotation.</text>
</comment>
<protein>
    <submittedName>
        <fullName evidence="13">Na+/H+ antiporter</fullName>
    </submittedName>
</protein>
<organism evidence="13 14">
    <name type="scientific">Brevibacterium rongguiense</name>
    <dbReference type="NCBI Taxonomy" id="2695267"/>
    <lineage>
        <taxon>Bacteria</taxon>
        <taxon>Bacillati</taxon>
        <taxon>Actinomycetota</taxon>
        <taxon>Actinomycetes</taxon>
        <taxon>Micrococcales</taxon>
        <taxon>Brevibacteriaceae</taxon>
        <taxon>Brevibacterium</taxon>
    </lineage>
</organism>
<evidence type="ECO:0000256" key="10">
    <source>
        <dbReference type="RuleBase" id="RU366002"/>
    </source>
</evidence>
<keyword evidence="4 10" id="KW-0812">Transmembrane</keyword>
<comment type="subcellular location">
    <subcellularLocation>
        <location evidence="1 10">Cell membrane</location>
        <topology evidence="1 10">Multi-pass membrane protein</topology>
    </subcellularLocation>
</comment>
<keyword evidence="10" id="KW-0050">Antiport</keyword>
<keyword evidence="14" id="KW-1185">Reference proteome</keyword>
<accession>A0A6N9H508</accession>
<evidence type="ECO:0000256" key="3">
    <source>
        <dbReference type="ARBA" id="ARBA00022475"/>
    </source>
</evidence>
<keyword evidence="9 10" id="KW-0739">Sodium transport</keyword>
<evidence type="ECO:0000256" key="2">
    <source>
        <dbReference type="ARBA" id="ARBA00022448"/>
    </source>
</evidence>
<dbReference type="AlphaFoldDB" id="A0A6N9H508"/>
<evidence type="ECO:0000256" key="9">
    <source>
        <dbReference type="ARBA" id="ARBA00023201"/>
    </source>
</evidence>
<keyword evidence="5 10" id="KW-1133">Transmembrane helix</keyword>
<dbReference type="GO" id="GO:0015386">
    <property type="term" value="F:potassium:proton antiporter activity"/>
    <property type="evidence" value="ECO:0007669"/>
    <property type="project" value="TreeGrafter"/>
</dbReference>
<dbReference type="GO" id="GO:0015385">
    <property type="term" value="F:sodium:proton antiporter activity"/>
    <property type="evidence" value="ECO:0007669"/>
    <property type="project" value="InterPro"/>
</dbReference>
<dbReference type="GO" id="GO:0051453">
    <property type="term" value="P:regulation of intracellular pH"/>
    <property type="evidence" value="ECO:0007669"/>
    <property type="project" value="TreeGrafter"/>
</dbReference>
<dbReference type="InterPro" id="IPR004705">
    <property type="entry name" value="Cation/H_exchanger_CPA1_bac"/>
</dbReference>
<sequence length="555" mass="59469">MEMMILLIVLGMGTVLVVGVGDRLRLPWPALMVFLGAAVALIPGLEVIEIDPDLILPLFLPPLLFATAQRTSWTMFRSRWRTILFLAVGLVGATVAVVTATALWLIPGITLSAAIALGAMVAPPDPVAVEAVSGSVSLPRRILQVLQSEGLFNDAAALVVFQFAVAATMEGSRVDFGQLLLSFVVSAVLAVVVGLVLSLGLRVLLRFTQNSVARSMAHLVLPFAVYLVAEHVNASGVIAVVVAALEMRQHDDAEQVEERLMQNATWEVLEMLITGVAFGLIGLELRITLMGTDANIVQAIVGGLVISAVMLVTRFAWLFAGTYLIDPRAQRGRSFADYLKGTVVMTWGGMRGLATLALALSLPYTTDDGSPFPARTSILMVVVAVLATTLLAAGLTFPALVNRLGLTGAKEHAQEARIAARARRASLSALKHAPDVPEEVREELRKRMHQLEGRLAGEDEEGQRTGAIKQLQQYRGAFRQMQALSLKAARAEVLRARSERGVDPAAADQVLHRLDLQTALLDQPTGMLPLVRERPENWPQPGAAGGGAGAAREQD</sequence>
<feature type="transmembrane region" description="Helical" evidence="10">
    <location>
        <begin position="31"/>
        <end position="48"/>
    </location>
</feature>
<evidence type="ECO:0000313" key="14">
    <source>
        <dbReference type="Proteomes" id="UP000469215"/>
    </source>
</evidence>
<dbReference type="Pfam" id="PF00999">
    <property type="entry name" value="Na_H_Exchanger"/>
    <property type="match status" value="1"/>
</dbReference>
<keyword evidence="6 10" id="KW-0915">Sodium</keyword>
<evidence type="ECO:0000256" key="1">
    <source>
        <dbReference type="ARBA" id="ARBA00004651"/>
    </source>
</evidence>
<feature type="transmembrane region" description="Helical" evidence="10">
    <location>
        <begin position="378"/>
        <end position="401"/>
    </location>
</feature>
<evidence type="ECO:0000256" key="4">
    <source>
        <dbReference type="ARBA" id="ARBA00022692"/>
    </source>
</evidence>